<dbReference type="PRINTS" id="PR00625">
    <property type="entry name" value="JDOMAIN"/>
</dbReference>
<feature type="compositionally biased region" description="Acidic residues" evidence="2">
    <location>
        <begin position="879"/>
        <end position="890"/>
    </location>
</feature>
<feature type="compositionally biased region" description="Polar residues" evidence="2">
    <location>
        <begin position="565"/>
        <end position="581"/>
    </location>
</feature>
<feature type="region of interest" description="Disordered" evidence="2">
    <location>
        <begin position="1307"/>
        <end position="1369"/>
    </location>
</feature>
<dbReference type="PROSITE" id="PS00636">
    <property type="entry name" value="DNAJ_1"/>
    <property type="match status" value="1"/>
</dbReference>
<dbReference type="InterPro" id="IPR011990">
    <property type="entry name" value="TPR-like_helical_dom_sf"/>
</dbReference>
<dbReference type="InterPro" id="IPR018253">
    <property type="entry name" value="DnaJ_domain_CS"/>
</dbReference>
<dbReference type="SMART" id="SM00271">
    <property type="entry name" value="DnaJ"/>
    <property type="match status" value="1"/>
</dbReference>
<feature type="compositionally biased region" description="Low complexity" evidence="2">
    <location>
        <begin position="1351"/>
        <end position="1369"/>
    </location>
</feature>
<organism evidence="4 5">
    <name type="scientific">Peronospora matthiolae</name>
    <dbReference type="NCBI Taxonomy" id="2874970"/>
    <lineage>
        <taxon>Eukaryota</taxon>
        <taxon>Sar</taxon>
        <taxon>Stramenopiles</taxon>
        <taxon>Oomycota</taxon>
        <taxon>Peronosporomycetes</taxon>
        <taxon>Peronosporales</taxon>
        <taxon>Peronosporaceae</taxon>
        <taxon>Peronospora</taxon>
    </lineage>
</organism>
<dbReference type="InterPro" id="IPR019734">
    <property type="entry name" value="TPR_rpt"/>
</dbReference>
<feature type="region of interest" description="Disordered" evidence="2">
    <location>
        <begin position="1"/>
        <end position="93"/>
    </location>
</feature>
<feature type="compositionally biased region" description="Polar residues" evidence="2">
    <location>
        <begin position="394"/>
        <end position="414"/>
    </location>
</feature>
<feature type="compositionally biased region" description="Basic residues" evidence="2">
    <location>
        <begin position="219"/>
        <end position="233"/>
    </location>
</feature>
<feature type="compositionally biased region" description="Polar residues" evidence="2">
    <location>
        <begin position="542"/>
        <end position="551"/>
    </location>
</feature>
<feature type="region of interest" description="Disordered" evidence="2">
    <location>
        <begin position="211"/>
        <end position="235"/>
    </location>
</feature>
<dbReference type="SUPFAM" id="SSF48452">
    <property type="entry name" value="TPR-like"/>
    <property type="match status" value="2"/>
</dbReference>
<dbReference type="Proteomes" id="UP001162060">
    <property type="component" value="Unassembled WGS sequence"/>
</dbReference>
<dbReference type="Gene3D" id="1.25.40.10">
    <property type="entry name" value="Tetratricopeptide repeat domain"/>
    <property type="match status" value="2"/>
</dbReference>
<feature type="region of interest" description="Disordered" evidence="2">
    <location>
        <begin position="674"/>
        <end position="792"/>
    </location>
</feature>
<feature type="compositionally biased region" description="Basic and acidic residues" evidence="2">
    <location>
        <begin position="1334"/>
        <end position="1347"/>
    </location>
</feature>
<feature type="domain" description="J" evidence="3">
    <location>
        <begin position="1379"/>
        <end position="1443"/>
    </location>
</feature>
<feature type="compositionally biased region" description="Low complexity" evidence="2">
    <location>
        <begin position="711"/>
        <end position="724"/>
    </location>
</feature>
<keyword evidence="1" id="KW-0802">TPR repeat</keyword>
<feature type="region of interest" description="Disordered" evidence="2">
    <location>
        <begin position="542"/>
        <end position="581"/>
    </location>
</feature>
<dbReference type="InterPro" id="IPR001623">
    <property type="entry name" value="DnaJ_domain"/>
</dbReference>
<dbReference type="InterPro" id="IPR052758">
    <property type="entry name" value="SRC_co-chaperone"/>
</dbReference>
<evidence type="ECO:0000313" key="5">
    <source>
        <dbReference type="Proteomes" id="UP001162060"/>
    </source>
</evidence>
<dbReference type="SUPFAM" id="SSF46565">
    <property type="entry name" value="Chaperone J-domain"/>
    <property type="match status" value="1"/>
</dbReference>
<proteinExistence type="predicted"/>
<feature type="repeat" description="TPR" evidence="1">
    <location>
        <begin position="1181"/>
        <end position="1214"/>
    </location>
</feature>
<dbReference type="CDD" id="cd06257">
    <property type="entry name" value="DnaJ"/>
    <property type="match status" value="1"/>
</dbReference>
<name>A0AAV1T9I4_9STRA</name>
<evidence type="ECO:0000313" key="4">
    <source>
        <dbReference type="EMBL" id="CAK7904840.1"/>
    </source>
</evidence>
<dbReference type="PANTHER" id="PTHR44200">
    <property type="entry name" value="DNAJ HOMOLOG SUBFAMILY C MEMBER 7"/>
    <property type="match status" value="1"/>
</dbReference>
<feature type="compositionally biased region" description="Low complexity" evidence="2">
    <location>
        <begin position="603"/>
        <end position="618"/>
    </location>
</feature>
<dbReference type="EMBL" id="CAKLBY020000029">
    <property type="protein sequence ID" value="CAK7904840.1"/>
    <property type="molecule type" value="Genomic_DNA"/>
</dbReference>
<feature type="compositionally biased region" description="Basic and acidic residues" evidence="2">
    <location>
        <begin position="83"/>
        <end position="93"/>
    </location>
</feature>
<dbReference type="Pfam" id="PF00226">
    <property type="entry name" value="DnaJ"/>
    <property type="match status" value="1"/>
</dbReference>
<gene>
    <name evidence="4" type="ORF">PM001_LOCUS2988</name>
</gene>
<feature type="region of interest" description="Disordered" evidence="2">
    <location>
        <begin position="596"/>
        <end position="622"/>
    </location>
</feature>
<feature type="compositionally biased region" description="Polar residues" evidence="2">
    <location>
        <begin position="62"/>
        <end position="76"/>
    </location>
</feature>
<evidence type="ECO:0000259" key="3">
    <source>
        <dbReference type="PROSITE" id="PS50076"/>
    </source>
</evidence>
<protein>
    <recommendedName>
        <fullName evidence="3">J domain-containing protein</fullName>
    </recommendedName>
</protein>
<dbReference type="PANTHER" id="PTHR44200:SF1">
    <property type="entry name" value="DNAJ HOMOLOG SUBFAMILY C MEMBER 7"/>
    <property type="match status" value="1"/>
</dbReference>
<sequence>MRVVKSPRSSDGEKSVADALFTDENDCQLSSCDEMLSSPRDSFSYPMRSPYSDDEDEDYAPSMTSLEESGSVTSSMDTEDLDPEKKEMDVEPREVEMAHSFSDTDVDHLDGAEKKHFVEKAFDCNDENKAKSVYYAWGDLQAAFNDTAFTRRTVEVTGEYDDVEQQKVDGGEVHGEQQTQRGLELNSRGSSVVDLGKGPWRAEAAFTLGVAGKKDTSSRRRHTLSGTTARHHSTGVAPRFPKIFNEEQDRNTRFCSATPAFTMDHTSANVEVQTEKTSLAGDDTISKLPGPHVEKSDLTFGVKQTCVPTPEFTFGKHVPPAYMKTEAAKGETSNFSNTSSPIPMRSAAASSDAVDNDFTLKKRVKPLQPNSFIGIDDIKPAKVSAQESGIPDTECNTSVRSSSPRTNSASRTPTSGTFLFGQAYKNRKPVAFAKKESSDLFHATNSVGSAYNSKASTKASGACGGTKGFVGDFKLCQTDVSSEFTAPPASFAPGVAKNSMFRHDLSRRKKASSSSVIRPPPFSASSSSHFVASLSSFKSSSTQPTAIYQRNDSTRTGDYTRDSRVQLSTTTPANISTNPFAANTCGSYAPKDLKAKTGPDTFSRSASSSSGASEDFSSVHSEHAERRPAIHCFVPGSGKAETGAQTEVPYFHHSEQSAKSVSALNTGCSFQIGSVSAQRKSRVRPRKNGTLAHKYSPRKDAKKDATKPVRSPSFSCSSSSTPSSIGIADPRKSGHTSGVDPLAAHNFRNLSSPSDGERYAVADKPTATSAFPFTTKPSVGSVDGEPTRQQGNMCDSSLFPFYSQQNKPIASELRGTIHQPVFQQNKPSDRPKTQQPGDRGTCQTCPAHAGSRRILRAAVRSIEVSKERASSAPTLTDNGPEECDAEMDSDDEPSWYELKRLGGVAHRSRKYEDAAEYYRRSIELLDSQLYRDADTFTMEIQTDKARLHANRAASLMMLMQITEAQRECRRSIEVDATYARAYLRLSRIQVLLGDTVNAKVNIDTARQLMEKQDDEVGSSDHIDRVSVVKTEGTIKELTMLQGEIKSSIECENFKQALLHTESALLLAPMYRKLQVEKARILLHRRQLDLIVKFCTSIVEKQQASQTKLPSPASASGMSTKPLKDETVDMVAIVGIDLGLLWATSLHYQNKVEDAVRVLNALEVVAPCSSLVIQLKRQWHDMEQLRLDGNRRYKEGQYQEAIRCYSEALHVDPKHLEYCTVIYCNRSAAQMGLQRYHTAILDCNEALRRKSNFSRAMLRRARCHVALKVYHEAVKDFDSYLHERSSDIPVDVMANVCRERNEAKAAIAKAREETRQREAAKKRAERQQRQTCWEDAARSKSRPYDRYRRGGRSNCGSSKSQSSGASSRASFMATKTEYRTHYEVLGIDKTATSDQVKRSYRKLALVYHPDKSKVLSHADLFKEMTAAYNVLSDKSARDKYDRELMYNKFGNFYEN</sequence>
<comment type="caution">
    <text evidence="4">The sequence shown here is derived from an EMBL/GenBank/DDBJ whole genome shotgun (WGS) entry which is preliminary data.</text>
</comment>
<dbReference type="PROSITE" id="PS50076">
    <property type="entry name" value="DNAJ_2"/>
    <property type="match status" value="1"/>
</dbReference>
<feature type="compositionally biased region" description="Polar residues" evidence="2">
    <location>
        <begin position="833"/>
        <end position="844"/>
    </location>
</feature>
<dbReference type="InterPro" id="IPR036869">
    <property type="entry name" value="J_dom_sf"/>
</dbReference>
<evidence type="ECO:0000256" key="1">
    <source>
        <dbReference type="PROSITE-ProRule" id="PRU00339"/>
    </source>
</evidence>
<accession>A0AAV1T9I4</accession>
<feature type="region of interest" description="Disordered" evidence="2">
    <location>
        <begin position="504"/>
        <end position="527"/>
    </location>
</feature>
<feature type="region of interest" description="Disordered" evidence="2">
    <location>
        <begin position="383"/>
        <end position="414"/>
    </location>
</feature>
<dbReference type="Gene3D" id="1.10.287.110">
    <property type="entry name" value="DnaJ domain"/>
    <property type="match status" value="1"/>
</dbReference>
<feature type="compositionally biased region" description="Basic and acidic residues" evidence="2">
    <location>
        <begin position="697"/>
        <end position="707"/>
    </location>
</feature>
<dbReference type="SMART" id="SM00028">
    <property type="entry name" value="TPR"/>
    <property type="match status" value="6"/>
</dbReference>
<feature type="region of interest" description="Disordered" evidence="2">
    <location>
        <begin position="865"/>
        <end position="890"/>
    </location>
</feature>
<reference evidence="4" key="1">
    <citation type="submission" date="2024-01" db="EMBL/GenBank/DDBJ databases">
        <authorList>
            <person name="Webb A."/>
        </authorList>
    </citation>
    <scope>NUCLEOTIDE SEQUENCE</scope>
    <source>
        <strain evidence="4">Pm1</strain>
    </source>
</reference>
<dbReference type="PROSITE" id="PS50005">
    <property type="entry name" value="TPR"/>
    <property type="match status" value="1"/>
</dbReference>
<evidence type="ECO:0000256" key="2">
    <source>
        <dbReference type="SAM" id="MobiDB-lite"/>
    </source>
</evidence>
<feature type="compositionally biased region" description="Polar residues" evidence="2">
    <location>
        <begin position="766"/>
        <end position="778"/>
    </location>
</feature>
<feature type="region of interest" description="Disordered" evidence="2">
    <location>
        <begin position="821"/>
        <end position="846"/>
    </location>
</feature>
<feature type="compositionally biased region" description="Basic and acidic residues" evidence="2">
    <location>
        <begin position="1307"/>
        <end position="1327"/>
    </location>
</feature>
<feature type="compositionally biased region" description="Basic and acidic residues" evidence="2">
    <location>
        <begin position="552"/>
        <end position="564"/>
    </location>
</feature>